<reference evidence="3 4" key="1">
    <citation type="journal article" date="2010" name="Stand. Genomic Sci.">
        <title>Complete genome sequence of Acetohalobium arabaticum type strain (Z-7288).</title>
        <authorList>
            <person name="Sikorski J."/>
            <person name="Lapidus A."/>
            <person name="Chertkov O."/>
            <person name="Lucas S."/>
            <person name="Copeland A."/>
            <person name="Glavina Del Rio T."/>
            <person name="Nolan M."/>
            <person name="Tice H."/>
            <person name="Cheng J.F."/>
            <person name="Han C."/>
            <person name="Brambilla E."/>
            <person name="Pitluck S."/>
            <person name="Liolios K."/>
            <person name="Ivanova N."/>
            <person name="Mavromatis K."/>
            <person name="Mikhailova N."/>
            <person name="Pati A."/>
            <person name="Bruce D."/>
            <person name="Detter C."/>
            <person name="Tapia R."/>
            <person name="Goodwin L."/>
            <person name="Chen A."/>
            <person name="Palaniappan K."/>
            <person name="Land M."/>
            <person name="Hauser L."/>
            <person name="Chang Y.J."/>
            <person name="Jeffries C.D."/>
            <person name="Rohde M."/>
            <person name="Goker M."/>
            <person name="Spring S."/>
            <person name="Woyke T."/>
            <person name="Bristow J."/>
            <person name="Eisen J.A."/>
            <person name="Markowitz V."/>
            <person name="Hugenholtz P."/>
            <person name="Kyrpides N.C."/>
            <person name="Klenk H.P."/>
        </authorList>
    </citation>
    <scope>NUCLEOTIDE SEQUENCE [LARGE SCALE GENOMIC DNA]</scope>
    <source>
        <strain evidence="4">ATCC 49924 / DSM 5501 / Z-7288</strain>
    </source>
</reference>
<dbReference type="InterPro" id="IPR007809">
    <property type="entry name" value="FlgN-like"/>
</dbReference>
<name>D9QTP4_ACEAZ</name>
<proteinExistence type="predicted"/>
<dbReference type="STRING" id="574087.Acear_0258"/>
<feature type="compositionally biased region" description="Basic and acidic residues" evidence="2">
    <location>
        <begin position="159"/>
        <end position="170"/>
    </location>
</feature>
<organism evidence="3 4">
    <name type="scientific">Acetohalobium arabaticum (strain ATCC 49924 / DSM 5501 / Z-7288)</name>
    <dbReference type="NCBI Taxonomy" id="574087"/>
    <lineage>
        <taxon>Bacteria</taxon>
        <taxon>Bacillati</taxon>
        <taxon>Bacillota</taxon>
        <taxon>Clostridia</taxon>
        <taxon>Halanaerobiales</taxon>
        <taxon>Halobacteroidaceae</taxon>
        <taxon>Acetohalobium</taxon>
    </lineage>
</organism>
<gene>
    <name evidence="3" type="ordered locus">Acear_0258</name>
</gene>
<keyword evidence="4" id="KW-1185">Reference proteome</keyword>
<keyword evidence="1" id="KW-0175">Coiled coil</keyword>
<evidence type="ECO:0000256" key="2">
    <source>
        <dbReference type="SAM" id="MobiDB-lite"/>
    </source>
</evidence>
<dbReference type="AlphaFoldDB" id="D9QTP4"/>
<dbReference type="GO" id="GO:0044780">
    <property type="term" value="P:bacterial-type flagellum assembly"/>
    <property type="evidence" value="ECO:0007669"/>
    <property type="project" value="InterPro"/>
</dbReference>
<feature type="region of interest" description="Disordered" evidence="2">
    <location>
        <begin position="130"/>
        <end position="170"/>
    </location>
</feature>
<evidence type="ECO:0000313" key="3">
    <source>
        <dbReference type="EMBL" id="ADL11808.1"/>
    </source>
</evidence>
<dbReference type="EMBL" id="CP002105">
    <property type="protein sequence ID" value="ADL11808.1"/>
    <property type="molecule type" value="Genomic_DNA"/>
</dbReference>
<accession>D9QTP4</accession>
<evidence type="ECO:0000256" key="1">
    <source>
        <dbReference type="SAM" id="Coils"/>
    </source>
</evidence>
<dbReference type="KEGG" id="aar:Acear_0258"/>
<feature type="coiled-coil region" evidence="1">
    <location>
        <begin position="50"/>
        <end position="84"/>
    </location>
</feature>
<dbReference type="HOGENOM" id="CLU_1567274_0_0_9"/>
<protein>
    <recommendedName>
        <fullName evidence="5">FlgN family protein</fullName>
    </recommendedName>
</protein>
<dbReference type="RefSeq" id="WP_013277254.1">
    <property type="nucleotide sequence ID" value="NC_014378.1"/>
</dbReference>
<dbReference type="Proteomes" id="UP000001661">
    <property type="component" value="Chromosome"/>
</dbReference>
<feature type="compositionally biased region" description="Basic and acidic residues" evidence="2">
    <location>
        <begin position="130"/>
        <end position="140"/>
    </location>
</feature>
<dbReference type="Pfam" id="PF05130">
    <property type="entry name" value="FlgN"/>
    <property type="match status" value="1"/>
</dbReference>
<sequence>MKDNNDNLSIENLIKKLTNNYEEELNYYKEMLKLTNQQQQVIEDDEWQSLNQLVSRKRELMKKVDELEKQILSYQEKISAELNLQIGDTFYPELCNKDLPGTKKLKQVLINVYRLMQQIGELDKVNQARMEEKKKQKQQELNDVNQGLSVNRAYSGKSDSSEGKFIDQNK</sequence>
<evidence type="ECO:0000313" key="4">
    <source>
        <dbReference type="Proteomes" id="UP000001661"/>
    </source>
</evidence>
<dbReference type="Gene3D" id="1.20.58.300">
    <property type="entry name" value="FlgN-like"/>
    <property type="match status" value="1"/>
</dbReference>
<evidence type="ECO:0008006" key="5">
    <source>
        <dbReference type="Google" id="ProtNLM"/>
    </source>
</evidence>